<comment type="caution">
    <text evidence="1">The sequence shown here is derived from an EMBL/GenBank/DDBJ whole genome shotgun (WGS) entry which is preliminary data.</text>
</comment>
<dbReference type="Proteomes" id="UP001501822">
    <property type="component" value="Unassembled WGS sequence"/>
</dbReference>
<evidence type="ECO:0000313" key="2">
    <source>
        <dbReference type="Proteomes" id="UP001501822"/>
    </source>
</evidence>
<dbReference type="EMBL" id="BAAABM010000053">
    <property type="protein sequence ID" value="GAA0360046.1"/>
    <property type="molecule type" value="Genomic_DNA"/>
</dbReference>
<reference evidence="1 2" key="1">
    <citation type="journal article" date="2019" name="Int. J. Syst. Evol. Microbiol.">
        <title>The Global Catalogue of Microorganisms (GCM) 10K type strain sequencing project: providing services to taxonomists for standard genome sequencing and annotation.</title>
        <authorList>
            <consortium name="The Broad Institute Genomics Platform"/>
            <consortium name="The Broad Institute Genome Sequencing Center for Infectious Disease"/>
            <person name="Wu L."/>
            <person name="Ma J."/>
        </authorList>
    </citation>
    <scope>NUCLEOTIDE SEQUENCE [LARGE SCALE GENOMIC DNA]</scope>
    <source>
        <strain evidence="1 2">JCM 3146</strain>
    </source>
</reference>
<protein>
    <submittedName>
        <fullName evidence="1">SCO2524 family protein</fullName>
    </submittedName>
</protein>
<sequence>MHDGKWHWGGRDPSNSVSDAEQLLCIMYPASAVASFKLDIPDATADDVLDALSNLGDAVEVPRLLVRVITSYLRTYTDENGASLFSGGSYFHSDEPGREPTADQANLDVVDSFSMSVSLMLATIGFARVFRTTVRREDLRAEIDEMEALASRRLTAAMVGLLRSFTVKVFPPDSPAGRTLINTVNQGDAPPRIVVADLQRALREVRAGIRDFTIGSGRTTELDNPNRLFECGWAWGVVKDAPEIATDDIGPQPQGVAQPDPYLYFTVNALDGIADLFSERTTVLGLLSEEQVRLAQALRLRWELTQSYWATIGSFGQERWPLEDLPWRTTDEKESDYFSLLVTSMVVQDLHRRRATDSDLRRVGEILEELAERGRITRRATHEDQAIRLHEPGVGLSLDGSEELGGPRLRWQVSDYAAVVLKRALKVAGMARSTELRDTMTALVDDVWAHVLRRRIPSGDAQNLWDSPRNVFTAIDAKDDHQAPSWYFTERIVECLVEAANLISGSPLRSSRLAAIALDLLNEAEHLFDDELLSSSSEVGPAMRDSLLHTQASLVRAREVLSTRPGTAFVLAGEVLRELDRLTVARREATGAT</sequence>
<evidence type="ECO:0000313" key="1">
    <source>
        <dbReference type="EMBL" id="GAA0360046.1"/>
    </source>
</evidence>
<accession>A0ABN0XBZ6</accession>
<keyword evidence="2" id="KW-1185">Reference proteome</keyword>
<name>A0ABN0XBZ6_9ACTN</name>
<proteinExistence type="predicted"/>
<organism evidence="1 2">
    <name type="scientific">Actinoallomurus spadix</name>
    <dbReference type="NCBI Taxonomy" id="79912"/>
    <lineage>
        <taxon>Bacteria</taxon>
        <taxon>Bacillati</taxon>
        <taxon>Actinomycetota</taxon>
        <taxon>Actinomycetes</taxon>
        <taxon>Streptosporangiales</taxon>
        <taxon>Thermomonosporaceae</taxon>
        <taxon>Actinoallomurus</taxon>
    </lineage>
</organism>
<dbReference type="NCBIfam" id="NF040567">
    <property type="entry name" value="SCO2524_fam"/>
    <property type="match status" value="1"/>
</dbReference>
<gene>
    <name evidence="1" type="ORF">GCM10010151_57330</name>
</gene>
<dbReference type="InterPro" id="IPR049777">
    <property type="entry name" value="SCO2524-like"/>
</dbReference>